<dbReference type="PANTHER" id="PTHR43290:SF2">
    <property type="entry name" value="MEVALONATE KINASE"/>
    <property type="match status" value="1"/>
</dbReference>
<dbReference type="EC" id="2.7.1.36" evidence="11"/>
<comment type="caution">
    <text evidence="11">Lacks conserved residue(s) required for the propagation of feature annotation.</text>
</comment>
<dbReference type="UniPathway" id="UPA00057">
    <property type="reaction ID" value="UER00098"/>
</dbReference>
<keyword evidence="8 11" id="KW-0443">Lipid metabolism</keyword>
<dbReference type="NCBIfam" id="TIGR00549">
    <property type="entry name" value="mevalon_kin"/>
    <property type="match status" value="1"/>
</dbReference>
<comment type="cofactor">
    <cofactor evidence="11">
        <name>Mg(2+)</name>
        <dbReference type="ChEBI" id="CHEBI:18420"/>
    </cofactor>
</comment>
<evidence type="ECO:0000256" key="11">
    <source>
        <dbReference type="HAMAP-Rule" id="MF_00217"/>
    </source>
</evidence>
<dbReference type="HOGENOM" id="CLU_017814_0_0_2"/>
<evidence type="ECO:0000259" key="12">
    <source>
        <dbReference type="Pfam" id="PF00288"/>
    </source>
</evidence>
<keyword evidence="3 11" id="KW-0808">Transferase</keyword>
<gene>
    <name evidence="11" type="primary">mvk</name>
    <name evidence="14" type="ordered locus">Kcr_1067</name>
</gene>
<dbReference type="AlphaFoldDB" id="B1L5T4"/>
<evidence type="ECO:0000256" key="10">
    <source>
        <dbReference type="ARBA" id="ARBA00029438"/>
    </source>
</evidence>
<dbReference type="STRING" id="374847.Kcr_1067"/>
<feature type="domain" description="GHMP kinase C-terminal" evidence="13">
    <location>
        <begin position="221"/>
        <end position="293"/>
    </location>
</feature>
<keyword evidence="15" id="KW-1185">Reference proteome</keyword>
<comment type="similarity">
    <text evidence="11">Belongs to the GHMP kinase family. Mevalonate kinase subfamily.</text>
</comment>
<keyword evidence="7 11" id="KW-0460">Magnesium</keyword>
<keyword evidence="4 11" id="KW-0547">Nucleotide-binding</keyword>
<feature type="domain" description="GHMP kinase N-terminal" evidence="12">
    <location>
        <begin position="72"/>
        <end position="152"/>
    </location>
</feature>
<dbReference type="PhylomeDB" id="B1L5T4"/>
<evidence type="ECO:0000256" key="9">
    <source>
        <dbReference type="ARBA" id="ARBA00023229"/>
    </source>
</evidence>
<comment type="subcellular location">
    <subcellularLocation>
        <location evidence="11">Cytoplasm</location>
    </subcellularLocation>
</comment>
<evidence type="ECO:0000256" key="2">
    <source>
        <dbReference type="ARBA" id="ARBA00022516"/>
    </source>
</evidence>
<dbReference type="SUPFAM" id="SSF54211">
    <property type="entry name" value="Ribosomal protein S5 domain 2-like"/>
    <property type="match status" value="1"/>
</dbReference>
<evidence type="ECO:0000256" key="8">
    <source>
        <dbReference type="ARBA" id="ARBA00023098"/>
    </source>
</evidence>
<dbReference type="KEGG" id="kcr:Kcr_1067"/>
<comment type="function">
    <text evidence="11">Catalyzes the phosphorylation of (R)-mevalonate (MVA) to (R)-mevalonate 5-phosphate (MVAP). Functions in the mevalonate (MVA) pathway leading to isopentenyl diphosphate (IPP), a key precursor for the biosynthesis of isoprenoid compounds such as archaeal membrane lipids.</text>
</comment>
<dbReference type="InParanoid" id="B1L5T4"/>
<evidence type="ECO:0000259" key="13">
    <source>
        <dbReference type="Pfam" id="PF08544"/>
    </source>
</evidence>
<dbReference type="PANTHER" id="PTHR43290">
    <property type="entry name" value="MEVALONATE KINASE"/>
    <property type="match status" value="1"/>
</dbReference>
<accession>B1L5T4</accession>
<evidence type="ECO:0000256" key="5">
    <source>
        <dbReference type="ARBA" id="ARBA00022777"/>
    </source>
</evidence>
<dbReference type="PRINTS" id="PR00959">
    <property type="entry name" value="MEVGALKINASE"/>
</dbReference>
<dbReference type="InterPro" id="IPR006205">
    <property type="entry name" value="Mev_gal_kin"/>
</dbReference>
<dbReference type="InterPro" id="IPR020568">
    <property type="entry name" value="Ribosomal_Su5_D2-typ_SF"/>
</dbReference>
<dbReference type="GO" id="GO:0000287">
    <property type="term" value="F:magnesium ion binding"/>
    <property type="evidence" value="ECO:0007669"/>
    <property type="project" value="UniProtKB-UniRule"/>
</dbReference>
<evidence type="ECO:0000256" key="1">
    <source>
        <dbReference type="ARBA" id="ARBA00022490"/>
    </source>
</evidence>
<dbReference type="InterPro" id="IPR022937">
    <property type="entry name" value="Mevalonate_kinase_arc"/>
</dbReference>
<evidence type="ECO:0000256" key="4">
    <source>
        <dbReference type="ARBA" id="ARBA00022741"/>
    </source>
</evidence>
<keyword evidence="6 11" id="KW-0067">ATP-binding</keyword>
<comment type="catalytic activity">
    <reaction evidence="11">
        <text>(R)-mevalonate + ATP = (R)-5-phosphomevalonate + ADP + H(+)</text>
        <dbReference type="Rhea" id="RHEA:17065"/>
        <dbReference type="ChEBI" id="CHEBI:15378"/>
        <dbReference type="ChEBI" id="CHEBI:30616"/>
        <dbReference type="ChEBI" id="CHEBI:36464"/>
        <dbReference type="ChEBI" id="CHEBI:58146"/>
        <dbReference type="ChEBI" id="CHEBI:456216"/>
        <dbReference type="EC" id="2.7.1.36"/>
    </reaction>
</comment>
<dbReference type="GO" id="GO:0019287">
    <property type="term" value="P:isopentenyl diphosphate biosynthetic process, mevalonate pathway"/>
    <property type="evidence" value="ECO:0000318"/>
    <property type="project" value="GO_Central"/>
</dbReference>
<reference evidence="14 15" key="1">
    <citation type="journal article" date="2008" name="Proc. Natl. Acad. Sci. U.S.A.">
        <title>A korarchaeal genome reveals new insights into the evolution of the Archaea.</title>
        <authorList>
            <person name="Elkins J.G."/>
            <person name="Podar M."/>
            <person name="Graham D.E."/>
            <person name="Makarova K.S."/>
            <person name="Wolf Y."/>
            <person name="Randau L."/>
            <person name="Hedlund B.P."/>
            <person name="Brochier-Armanet C."/>
            <person name="Kunin V."/>
            <person name="Anderson I."/>
            <person name="Lapidus A."/>
            <person name="Goltsman E."/>
            <person name="Barry K."/>
            <person name="Koonin E.V."/>
            <person name="Hugenholtz P."/>
            <person name="Kyrpides N."/>
            <person name="Wanner G."/>
            <person name="Richardson P."/>
            <person name="Keller M."/>
            <person name="Stetter K.O."/>
        </authorList>
    </citation>
    <scope>NUCLEOTIDE SEQUENCE [LARGE SCALE GENOMIC DNA]</scope>
    <source>
        <strain evidence="15">OPF8</strain>
    </source>
</reference>
<dbReference type="EMBL" id="CP000968">
    <property type="protein sequence ID" value="ACB07813.1"/>
    <property type="molecule type" value="Genomic_DNA"/>
</dbReference>
<dbReference type="GO" id="GO:0004496">
    <property type="term" value="F:mevalonate kinase activity"/>
    <property type="evidence" value="ECO:0000318"/>
    <property type="project" value="GO_Central"/>
</dbReference>
<dbReference type="EnsemblBacteria" id="ACB07813">
    <property type="protein sequence ID" value="ACB07813"/>
    <property type="gene ID" value="Kcr_1067"/>
</dbReference>
<dbReference type="FunCoup" id="B1L5T4">
    <property type="interactions" value="92"/>
</dbReference>
<keyword evidence="9 11" id="KW-0414">Isoprene biosynthesis</keyword>
<dbReference type="Pfam" id="PF08544">
    <property type="entry name" value="GHMP_kinases_C"/>
    <property type="match status" value="1"/>
</dbReference>
<name>B1L5T4_KORCO</name>
<dbReference type="Gene3D" id="3.30.230.10">
    <property type="match status" value="1"/>
</dbReference>
<evidence type="ECO:0000256" key="7">
    <source>
        <dbReference type="ARBA" id="ARBA00022842"/>
    </source>
</evidence>
<dbReference type="GO" id="GO:0005829">
    <property type="term" value="C:cytosol"/>
    <property type="evidence" value="ECO:0000318"/>
    <property type="project" value="GO_Central"/>
</dbReference>
<dbReference type="GO" id="GO:0005524">
    <property type="term" value="F:ATP binding"/>
    <property type="evidence" value="ECO:0007669"/>
    <property type="project" value="UniProtKB-UniRule"/>
</dbReference>
<dbReference type="InterPro" id="IPR014721">
    <property type="entry name" value="Ribsml_uS5_D2-typ_fold_subgr"/>
</dbReference>
<comment type="subunit">
    <text evidence="11">Homodimer.</text>
</comment>
<proteinExistence type="inferred from homology"/>
<dbReference type="SUPFAM" id="SSF55060">
    <property type="entry name" value="GHMP Kinase, C-terminal domain"/>
    <property type="match status" value="1"/>
</dbReference>
<keyword evidence="2 11" id="KW-0444">Lipid biosynthesis</keyword>
<protein>
    <recommendedName>
        <fullName evidence="11">Mevalonate kinase</fullName>
        <shortName evidence="11">MK</shortName>
        <shortName evidence="11">MVK</shortName>
        <ecNumber evidence="11">2.7.1.36</ecNumber>
    </recommendedName>
</protein>
<sequence>MRVRASAPSQAFLLGEHAVLYGSPALALSVDKRSHVEASPLPEGEIMIESELGVYKEGSSYNEDLVKLAEGVKELFNKYGIRSGVHLRIRSEVPASSGMASSASVAAAISKSIDALFNLGMSESELLDAVYTFERIIHGRASKTGPACAVLGGVIWVEWSDGEMRATSLGHREVPVAIACTGEPSRTKEMVERVSKLREAFPEVHEGIVRTISDLVFKGREALESGDFRTLGSLMNINQGLLYSLGVSSFAIERIIWEARMKGALGAKLSGAGGGGCVVILHEAPEEVASNLTSASISFPARVSRRGVVLEP</sequence>
<keyword evidence="5 11" id="KW-0418">Kinase</keyword>
<dbReference type="Gene3D" id="3.30.70.890">
    <property type="entry name" value="GHMP kinase, C-terminal domain"/>
    <property type="match status" value="1"/>
</dbReference>
<dbReference type="eggNOG" id="arCOG01028">
    <property type="taxonomic scope" value="Archaea"/>
</dbReference>
<dbReference type="Pfam" id="PF00288">
    <property type="entry name" value="GHMP_kinases_N"/>
    <property type="match status" value="1"/>
</dbReference>
<evidence type="ECO:0000256" key="6">
    <source>
        <dbReference type="ARBA" id="ARBA00022840"/>
    </source>
</evidence>
<dbReference type="InterPro" id="IPR006204">
    <property type="entry name" value="GHMP_kinase_N_dom"/>
</dbReference>
<organism evidence="14 15">
    <name type="scientific">Korarchaeum cryptofilum (strain OPF8)</name>
    <dbReference type="NCBI Taxonomy" id="374847"/>
    <lineage>
        <taxon>Archaea</taxon>
        <taxon>Thermoproteota</taxon>
        <taxon>Candidatus Korarchaeia</taxon>
        <taxon>Candidatus Korarchaeales</taxon>
        <taxon>Candidatus Korarchaeaceae</taxon>
        <taxon>Candidatus Korarchaeum</taxon>
    </lineage>
</organism>
<evidence type="ECO:0000313" key="15">
    <source>
        <dbReference type="Proteomes" id="UP000001686"/>
    </source>
</evidence>
<evidence type="ECO:0000256" key="3">
    <source>
        <dbReference type="ARBA" id="ARBA00022679"/>
    </source>
</evidence>
<evidence type="ECO:0000313" key="14">
    <source>
        <dbReference type="EMBL" id="ACB07813.1"/>
    </source>
</evidence>
<dbReference type="HAMAP" id="MF_00217">
    <property type="entry name" value="Mevalonate_kinase"/>
    <property type="match status" value="1"/>
</dbReference>
<dbReference type="InterPro" id="IPR036554">
    <property type="entry name" value="GHMP_kinase_C_sf"/>
</dbReference>
<dbReference type="InterPro" id="IPR013750">
    <property type="entry name" value="GHMP_kinase_C_dom"/>
</dbReference>
<comment type="pathway">
    <text evidence="10 11">Isoprenoid biosynthesis; isopentenyl diphosphate biosynthesis via mevalonate pathway; isopentenyl diphosphate from (R)-mevalonate: step 1/3.</text>
</comment>
<dbReference type="Proteomes" id="UP000001686">
    <property type="component" value="Chromosome"/>
</dbReference>
<keyword evidence="1 11" id="KW-0963">Cytoplasm</keyword>